<reference evidence="2 3" key="1">
    <citation type="journal article" date="2013" name="Genome Biol.">
        <title>The genome sequence of the most widely cultivated cacao type and its use to identify candidate genes regulating pod color.</title>
        <authorList>
            <person name="Motamayor J.C."/>
            <person name="Mockaitis K."/>
            <person name="Schmutz J."/>
            <person name="Haiminen N."/>
            <person name="Iii D.L."/>
            <person name="Cornejo O."/>
            <person name="Findley S.D."/>
            <person name="Zheng P."/>
            <person name="Utro F."/>
            <person name="Royaert S."/>
            <person name="Saski C."/>
            <person name="Jenkins J."/>
            <person name="Podicheti R."/>
            <person name="Zhao M."/>
            <person name="Scheffler B.E."/>
            <person name="Stack J.C."/>
            <person name="Feltus F.A."/>
            <person name="Mustiga G.M."/>
            <person name="Amores F."/>
            <person name="Phillips W."/>
            <person name="Marelli J.P."/>
            <person name="May G.D."/>
            <person name="Shapiro H."/>
            <person name="Ma J."/>
            <person name="Bustamante C.D."/>
            <person name="Schnell R.J."/>
            <person name="Main D."/>
            <person name="Gilbert D."/>
            <person name="Parida L."/>
            <person name="Kuhn D.N."/>
        </authorList>
    </citation>
    <scope>NUCLEOTIDE SEQUENCE [LARGE SCALE GENOMIC DNA]</scope>
    <source>
        <strain evidence="3">cv. Matina 1-6</strain>
    </source>
</reference>
<organism evidence="2 3">
    <name type="scientific">Theobroma cacao</name>
    <name type="common">Cacao</name>
    <name type="synonym">Cocoa</name>
    <dbReference type="NCBI Taxonomy" id="3641"/>
    <lineage>
        <taxon>Eukaryota</taxon>
        <taxon>Viridiplantae</taxon>
        <taxon>Streptophyta</taxon>
        <taxon>Embryophyta</taxon>
        <taxon>Tracheophyta</taxon>
        <taxon>Spermatophyta</taxon>
        <taxon>Magnoliopsida</taxon>
        <taxon>eudicotyledons</taxon>
        <taxon>Gunneridae</taxon>
        <taxon>Pentapetalae</taxon>
        <taxon>rosids</taxon>
        <taxon>malvids</taxon>
        <taxon>Malvales</taxon>
        <taxon>Malvaceae</taxon>
        <taxon>Byttnerioideae</taxon>
        <taxon>Theobroma</taxon>
    </lineage>
</organism>
<proteinExistence type="predicted"/>
<protein>
    <recommendedName>
        <fullName evidence="1">PABC domain-containing protein</fullName>
    </recommendedName>
</protein>
<evidence type="ECO:0000313" key="3">
    <source>
        <dbReference type="Proteomes" id="UP000026915"/>
    </source>
</evidence>
<dbReference type="InterPro" id="IPR036053">
    <property type="entry name" value="PABP-dom"/>
</dbReference>
<keyword evidence="3" id="KW-1185">Reference proteome</keyword>
<gene>
    <name evidence="2" type="ORF">TCM_045428</name>
</gene>
<dbReference type="Pfam" id="PF00658">
    <property type="entry name" value="MLLE"/>
    <property type="match status" value="1"/>
</dbReference>
<name>A0A061FYY6_THECC</name>
<accession>A0A061FYY6</accession>
<dbReference type="PANTHER" id="PTHR35740:SF1">
    <property type="entry name" value="OS12G0111700 PROTEIN"/>
    <property type="match status" value="1"/>
</dbReference>
<dbReference type="InParanoid" id="A0A061FYY6"/>
<dbReference type="Gramene" id="EOY20024">
    <property type="protein sequence ID" value="EOY20024"/>
    <property type="gene ID" value="TCM_045428"/>
</dbReference>
<dbReference type="GO" id="GO:0003723">
    <property type="term" value="F:RNA binding"/>
    <property type="evidence" value="ECO:0007669"/>
    <property type="project" value="InterPro"/>
</dbReference>
<dbReference type="PANTHER" id="PTHR35740">
    <property type="entry name" value="OS12G0111700 PROTEIN"/>
    <property type="match status" value="1"/>
</dbReference>
<dbReference type="SUPFAM" id="SSF63570">
    <property type="entry name" value="PABC (PABP) domain"/>
    <property type="match status" value="1"/>
</dbReference>
<evidence type="ECO:0000259" key="1">
    <source>
        <dbReference type="Pfam" id="PF00658"/>
    </source>
</evidence>
<evidence type="ECO:0000313" key="2">
    <source>
        <dbReference type="EMBL" id="EOY20024.1"/>
    </source>
</evidence>
<dbReference type="AlphaFoldDB" id="A0A061FYY6"/>
<sequence>MNDGTQEKYYRELISLAVEEAWQGVVGQFQLGLGTCECNTRSGEEHAGGETLYPLVQNLEPAAAAKVTGMFTCTSVFVSVITNSEKQRMEKAEVNASKNDLPQDFIDKQRAYSAEVDAFELEEEVASDEELEQMEKYMTKSFRIM</sequence>
<dbReference type="HOGENOM" id="CLU_1790382_0_0_1"/>
<dbReference type="Gene3D" id="1.10.1900.10">
    <property type="entry name" value="c-terminal domain of poly(a) binding protein"/>
    <property type="match status" value="1"/>
</dbReference>
<feature type="domain" description="PABC" evidence="1">
    <location>
        <begin position="49"/>
        <end position="71"/>
    </location>
</feature>
<dbReference type="Proteomes" id="UP000026915">
    <property type="component" value="Chromosome 10"/>
</dbReference>
<dbReference type="InterPro" id="IPR002004">
    <property type="entry name" value="PABP_HYD_C"/>
</dbReference>
<dbReference type="EMBL" id="CM001888">
    <property type="protein sequence ID" value="EOY20024.1"/>
    <property type="molecule type" value="Genomic_DNA"/>
</dbReference>